<dbReference type="Pfam" id="PF08482">
    <property type="entry name" value="HrpB_C"/>
    <property type="match status" value="1"/>
</dbReference>
<dbReference type="NCBIfam" id="TIGR01970">
    <property type="entry name" value="DEAH_box_HrpB"/>
    <property type="match status" value="1"/>
</dbReference>
<feature type="domain" description="Helicase ATP-binding" evidence="6">
    <location>
        <begin position="17"/>
        <end position="181"/>
    </location>
</feature>
<dbReference type="InterPro" id="IPR049614">
    <property type="entry name" value="HrpB_DEXH"/>
</dbReference>
<keyword evidence="4" id="KW-0067">ATP-binding</keyword>
<dbReference type="InterPro" id="IPR007502">
    <property type="entry name" value="Helicase-assoc_dom"/>
</dbReference>
<feature type="region of interest" description="Disordered" evidence="5">
    <location>
        <begin position="485"/>
        <end position="505"/>
    </location>
</feature>
<dbReference type="PANTHER" id="PTHR43519:SF1">
    <property type="entry name" value="ATP-DEPENDENT RNA HELICASE HRPB"/>
    <property type="match status" value="1"/>
</dbReference>
<evidence type="ECO:0000313" key="9">
    <source>
        <dbReference type="Proteomes" id="UP000613160"/>
    </source>
</evidence>
<organism evidence="8 9">
    <name type="scientific">Aureimonas glaciei</name>
    <dbReference type="NCBI Taxonomy" id="1776957"/>
    <lineage>
        <taxon>Bacteria</taxon>
        <taxon>Pseudomonadati</taxon>
        <taxon>Pseudomonadota</taxon>
        <taxon>Alphaproteobacteria</taxon>
        <taxon>Hyphomicrobiales</taxon>
        <taxon>Aurantimonadaceae</taxon>
        <taxon>Aureimonas</taxon>
    </lineage>
</organism>
<sequence>MTPRPILPVSDVLPQLRAALAEGPNAVLVAPPGAGKTTLVPLDLLDTPWLGTRKILLIEPRRLAARAAARRMAEILGEDVGATVGWRMRLDTKVSGRTRIEVVTEGVFTRMILGAPDLPDVGAVIFDEFHERSLDGDFSLALALDVQSALREDLRLLVMSATLDGARVAALLGDAPVVESLGRAFPVTVSYRDRPGTQPIEDAVAEAVRATLTETTDSLLVFLPGQREIERVAERLGSLASPTLLVAPLYGVMEAAAQDVAIRPAPKGVRKIVLATSIAETSITIDGVGTVIDSGLRRLPLFEPATGLSRLETVRVSRAAADQRAGRAGRTGPGRAIRLWREAEGLVAFDRPEILSSDLAGLVLDCAAWGVADPQSLAFLDPPPRPALTEAAALLTDLGALEADGRPTPQGAEMRELPLPPRLAAMVVGAGTSRKLAADIAVLLTERGLGGPDVDLESRLRRFRSDRGARAQAAKILARRIAGDSGRKGSVRGESGEGASPTQAAETAEFLEPGALLALAFPDRVAVARGARGHFVLANGRGGVVDASSGLADAKLLVVAELQGQARDGRIHAALTVSRESLESLFAGRITDEEVVAFDSASGQVRAKRVRRLGKATLSETQIKVPEGTAASAAFAAGIRARGLAALPFGSDGERLLLRLRFLAAAFGAPWPDFSDDSLLASLEEWLLPFLPGVTKLSGIDAGTLRTALGALVPAELQRRLESLAPSHIDVPSGSRLPIRYDAEGPVLSVRVQELFGLTEHPAIADGKLPLTLELLSPAHRPIQITRDLPGFWAGSWRDVRADLRGRYPRHSWPENPAEAAATARAKPRGT</sequence>
<dbReference type="GO" id="GO:0016787">
    <property type="term" value="F:hydrolase activity"/>
    <property type="evidence" value="ECO:0007669"/>
    <property type="project" value="UniProtKB-KW"/>
</dbReference>
<dbReference type="Proteomes" id="UP000613160">
    <property type="component" value="Unassembled WGS sequence"/>
</dbReference>
<dbReference type="SMART" id="SM00487">
    <property type="entry name" value="DEXDc"/>
    <property type="match status" value="1"/>
</dbReference>
<dbReference type="SUPFAM" id="SSF52540">
    <property type="entry name" value="P-loop containing nucleoside triphosphate hydrolases"/>
    <property type="match status" value="2"/>
</dbReference>
<dbReference type="RefSeq" id="WP_188848626.1">
    <property type="nucleotide sequence ID" value="NZ_BMJJ01000001.1"/>
</dbReference>
<dbReference type="EMBL" id="BMJJ01000001">
    <property type="protein sequence ID" value="GGD02672.1"/>
    <property type="molecule type" value="Genomic_DNA"/>
</dbReference>
<feature type="region of interest" description="Disordered" evidence="5">
    <location>
        <begin position="808"/>
        <end position="831"/>
    </location>
</feature>
<dbReference type="InterPro" id="IPR010225">
    <property type="entry name" value="HrpB"/>
</dbReference>
<dbReference type="SMART" id="SM00847">
    <property type="entry name" value="HA2"/>
    <property type="match status" value="1"/>
</dbReference>
<protein>
    <submittedName>
        <fullName evidence="8">DEAD/DEAH box helicase</fullName>
    </submittedName>
</protein>
<dbReference type="GO" id="GO:0003676">
    <property type="term" value="F:nucleic acid binding"/>
    <property type="evidence" value="ECO:0007669"/>
    <property type="project" value="InterPro"/>
</dbReference>
<dbReference type="CDD" id="cd18791">
    <property type="entry name" value="SF2_C_RHA"/>
    <property type="match status" value="1"/>
</dbReference>
<dbReference type="InterPro" id="IPR027417">
    <property type="entry name" value="P-loop_NTPase"/>
</dbReference>
<evidence type="ECO:0000256" key="2">
    <source>
        <dbReference type="ARBA" id="ARBA00022801"/>
    </source>
</evidence>
<proteinExistence type="predicted"/>
<dbReference type="FunFam" id="3.40.50.300:FF:002125">
    <property type="entry name" value="ATP-dependent helicase HrpB"/>
    <property type="match status" value="1"/>
</dbReference>
<evidence type="ECO:0000256" key="5">
    <source>
        <dbReference type="SAM" id="MobiDB-lite"/>
    </source>
</evidence>
<gene>
    <name evidence="8" type="ORF">GCM10011335_01710</name>
</gene>
<dbReference type="SMART" id="SM00490">
    <property type="entry name" value="HELICc"/>
    <property type="match status" value="1"/>
</dbReference>
<name>A0A916XRH8_9HYPH</name>
<dbReference type="GO" id="GO:0005524">
    <property type="term" value="F:ATP binding"/>
    <property type="evidence" value="ECO:0007669"/>
    <property type="project" value="UniProtKB-KW"/>
</dbReference>
<evidence type="ECO:0000259" key="6">
    <source>
        <dbReference type="PROSITE" id="PS51192"/>
    </source>
</evidence>
<accession>A0A916XRH8</accession>
<evidence type="ECO:0000256" key="3">
    <source>
        <dbReference type="ARBA" id="ARBA00022806"/>
    </source>
</evidence>
<dbReference type="GO" id="GO:0004386">
    <property type="term" value="F:helicase activity"/>
    <property type="evidence" value="ECO:0007669"/>
    <property type="project" value="UniProtKB-KW"/>
</dbReference>
<evidence type="ECO:0000256" key="1">
    <source>
        <dbReference type="ARBA" id="ARBA00022741"/>
    </source>
</evidence>
<comment type="caution">
    <text evidence="8">The sequence shown here is derived from an EMBL/GenBank/DDBJ whole genome shotgun (WGS) entry which is preliminary data.</text>
</comment>
<dbReference type="Pfam" id="PF00271">
    <property type="entry name" value="Helicase_C"/>
    <property type="match status" value="1"/>
</dbReference>
<dbReference type="InterPro" id="IPR014001">
    <property type="entry name" value="Helicase_ATP-bd"/>
</dbReference>
<dbReference type="InterPro" id="IPR011545">
    <property type="entry name" value="DEAD/DEAH_box_helicase_dom"/>
</dbReference>
<keyword evidence="2" id="KW-0378">Hydrolase</keyword>
<keyword evidence="1" id="KW-0547">Nucleotide-binding</keyword>
<dbReference type="CDD" id="cd17990">
    <property type="entry name" value="DEXHc_HrpB"/>
    <property type="match status" value="1"/>
</dbReference>
<dbReference type="PROSITE" id="PS51194">
    <property type="entry name" value="HELICASE_CTER"/>
    <property type="match status" value="1"/>
</dbReference>
<keyword evidence="3 8" id="KW-0347">Helicase</keyword>
<dbReference type="Gene3D" id="3.40.50.300">
    <property type="entry name" value="P-loop containing nucleotide triphosphate hydrolases"/>
    <property type="match status" value="2"/>
</dbReference>
<evidence type="ECO:0000313" key="8">
    <source>
        <dbReference type="EMBL" id="GGD02672.1"/>
    </source>
</evidence>
<feature type="domain" description="Helicase C-terminal" evidence="7">
    <location>
        <begin position="207"/>
        <end position="370"/>
    </location>
</feature>
<dbReference type="PIRSF" id="PIRSF005496">
    <property type="entry name" value="ATP_hel_hrpB"/>
    <property type="match status" value="1"/>
</dbReference>
<dbReference type="Gene3D" id="1.20.120.1080">
    <property type="match status" value="1"/>
</dbReference>
<evidence type="ECO:0000259" key="7">
    <source>
        <dbReference type="PROSITE" id="PS51194"/>
    </source>
</evidence>
<dbReference type="InterPro" id="IPR013689">
    <property type="entry name" value="RNA_helicase_ATP-dep_HrpB_C"/>
</dbReference>
<dbReference type="PANTHER" id="PTHR43519">
    <property type="entry name" value="ATP-DEPENDENT RNA HELICASE HRPB"/>
    <property type="match status" value="1"/>
</dbReference>
<dbReference type="AlphaFoldDB" id="A0A916XRH8"/>
<dbReference type="InterPro" id="IPR001650">
    <property type="entry name" value="Helicase_C-like"/>
</dbReference>
<dbReference type="PROSITE" id="PS51192">
    <property type="entry name" value="HELICASE_ATP_BIND_1"/>
    <property type="match status" value="1"/>
</dbReference>
<evidence type="ECO:0000256" key="4">
    <source>
        <dbReference type="ARBA" id="ARBA00022840"/>
    </source>
</evidence>
<dbReference type="Pfam" id="PF00270">
    <property type="entry name" value="DEAD"/>
    <property type="match status" value="1"/>
</dbReference>
<keyword evidence="9" id="KW-1185">Reference proteome</keyword>
<reference evidence="8" key="1">
    <citation type="journal article" date="2014" name="Int. J. Syst. Evol. Microbiol.">
        <title>Complete genome sequence of Corynebacterium casei LMG S-19264T (=DSM 44701T), isolated from a smear-ripened cheese.</title>
        <authorList>
            <consortium name="US DOE Joint Genome Institute (JGI-PGF)"/>
            <person name="Walter F."/>
            <person name="Albersmeier A."/>
            <person name="Kalinowski J."/>
            <person name="Ruckert C."/>
        </authorList>
    </citation>
    <scope>NUCLEOTIDE SEQUENCE</scope>
    <source>
        <strain evidence="8">CGMCC 1.15493</strain>
    </source>
</reference>
<reference evidence="8" key="2">
    <citation type="submission" date="2020-09" db="EMBL/GenBank/DDBJ databases">
        <authorList>
            <person name="Sun Q."/>
            <person name="Zhou Y."/>
        </authorList>
    </citation>
    <scope>NUCLEOTIDE SEQUENCE</scope>
    <source>
        <strain evidence="8">CGMCC 1.15493</strain>
    </source>
</reference>